<sequence>MHFSKAVFMGSAGLLAFTQVCPAAITEVLIGVLGGVVAGGVSGGVGAAESSKRDIEQAHARDFLAPYLNNNNVKKIRSLPPGVSQESLDQCTQQINDQGNPVHVYSISDTAARADNVPAACMDLATVILSDPAQAGGPVPTPMGSSSLQYNGLSSKDKTDLQNALSKTGSRT</sequence>
<dbReference type="EMBL" id="LXJU01000005">
    <property type="protein sequence ID" value="OGE54718.1"/>
    <property type="molecule type" value="Genomic_DNA"/>
</dbReference>
<evidence type="ECO:0000313" key="3">
    <source>
        <dbReference type="EMBL" id="OGE54718.1"/>
    </source>
</evidence>
<dbReference type="Proteomes" id="UP000177622">
    <property type="component" value="Unassembled WGS sequence"/>
</dbReference>
<dbReference type="GeneID" id="34574465"/>
<feature type="signal peptide" evidence="2">
    <location>
        <begin position="1"/>
        <end position="23"/>
    </location>
</feature>
<feature type="compositionally biased region" description="Polar residues" evidence="1">
    <location>
        <begin position="161"/>
        <end position="172"/>
    </location>
</feature>
<accession>A0A1F5LND1</accession>
<reference evidence="3 4" key="1">
    <citation type="journal article" date="2016" name="Sci. Rep.">
        <title>Penicillium arizonense, a new, genome sequenced fungal species, reveals a high chemical diversity in secreted metabolites.</title>
        <authorList>
            <person name="Grijseels S."/>
            <person name="Nielsen J.C."/>
            <person name="Randelovic M."/>
            <person name="Nielsen J."/>
            <person name="Nielsen K.F."/>
            <person name="Workman M."/>
            <person name="Frisvad J.C."/>
        </authorList>
    </citation>
    <scope>NUCLEOTIDE SEQUENCE [LARGE SCALE GENOMIC DNA]</scope>
    <source>
        <strain evidence="3 4">CBS 141311</strain>
    </source>
</reference>
<keyword evidence="2" id="KW-0732">Signal</keyword>
<evidence type="ECO:0000256" key="2">
    <source>
        <dbReference type="SAM" id="SignalP"/>
    </source>
</evidence>
<comment type="caution">
    <text evidence="3">The sequence shown here is derived from an EMBL/GenBank/DDBJ whole genome shotgun (WGS) entry which is preliminary data.</text>
</comment>
<evidence type="ECO:0000313" key="4">
    <source>
        <dbReference type="Proteomes" id="UP000177622"/>
    </source>
</evidence>
<feature type="region of interest" description="Disordered" evidence="1">
    <location>
        <begin position="136"/>
        <end position="172"/>
    </location>
</feature>
<dbReference type="AlphaFoldDB" id="A0A1F5LND1"/>
<dbReference type="OrthoDB" id="4161406at2759"/>
<proteinExistence type="predicted"/>
<dbReference type="STRING" id="1835702.A0A1F5LND1"/>
<organism evidence="3 4">
    <name type="scientific">Penicillium arizonense</name>
    <dbReference type="NCBI Taxonomy" id="1835702"/>
    <lineage>
        <taxon>Eukaryota</taxon>
        <taxon>Fungi</taxon>
        <taxon>Dikarya</taxon>
        <taxon>Ascomycota</taxon>
        <taxon>Pezizomycotina</taxon>
        <taxon>Eurotiomycetes</taxon>
        <taxon>Eurotiomycetidae</taxon>
        <taxon>Eurotiales</taxon>
        <taxon>Aspergillaceae</taxon>
        <taxon>Penicillium</taxon>
    </lineage>
</organism>
<feature type="chain" id="PRO_5009519748" evidence="2">
    <location>
        <begin position="24"/>
        <end position="172"/>
    </location>
</feature>
<protein>
    <submittedName>
        <fullName evidence="3">Uncharacterized protein</fullName>
    </submittedName>
</protein>
<evidence type="ECO:0000256" key="1">
    <source>
        <dbReference type="SAM" id="MobiDB-lite"/>
    </source>
</evidence>
<dbReference type="RefSeq" id="XP_022490150.1">
    <property type="nucleotide sequence ID" value="XM_022629731.1"/>
</dbReference>
<name>A0A1F5LND1_PENAI</name>
<feature type="compositionally biased region" description="Polar residues" evidence="1">
    <location>
        <begin position="143"/>
        <end position="154"/>
    </location>
</feature>
<gene>
    <name evidence="3" type="ORF">PENARI_c005G05043</name>
</gene>
<keyword evidence="4" id="KW-1185">Reference proteome</keyword>